<dbReference type="PROSITE" id="PS50005">
    <property type="entry name" value="TPR"/>
    <property type="match status" value="1"/>
</dbReference>
<evidence type="ECO:0000256" key="4">
    <source>
        <dbReference type="ARBA" id="ARBA00022803"/>
    </source>
</evidence>
<dbReference type="InterPro" id="IPR017560">
    <property type="entry name" value="Cyt_c_biogenesis_CcmI"/>
</dbReference>
<keyword evidence="6" id="KW-1133">Transmembrane helix</keyword>
<dbReference type="InterPro" id="IPR056412">
    <property type="entry name" value="Ig_CycH"/>
</dbReference>
<feature type="domain" description="Cytochrome c-type biogenesis protein H Ig-like" evidence="7">
    <location>
        <begin position="308"/>
        <end position="419"/>
    </location>
</feature>
<dbReference type="InterPro" id="IPR056413">
    <property type="entry name" value="TPR_CcmH_CycH"/>
</dbReference>
<evidence type="ECO:0000259" key="8">
    <source>
        <dbReference type="Pfam" id="PF23914"/>
    </source>
</evidence>
<proteinExistence type="predicted"/>
<evidence type="ECO:0000256" key="3">
    <source>
        <dbReference type="ARBA" id="ARBA00022748"/>
    </source>
</evidence>
<dbReference type="InterPro" id="IPR051263">
    <property type="entry name" value="C-type_cytochrome_biogenesis"/>
</dbReference>
<dbReference type="PANTHER" id="PTHR47870:SF1">
    <property type="entry name" value="CYTOCHROME C-TYPE BIOGENESIS PROTEIN CCMH"/>
    <property type="match status" value="1"/>
</dbReference>
<dbReference type="NCBIfam" id="TIGR03142">
    <property type="entry name" value="cytochro_ccmI"/>
    <property type="match status" value="1"/>
</dbReference>
<dbReference type="Pfam" id="PF23914">
    <property type="entry name" value="TPR_CcmH_CycH"/>
    <property type="match status" value="1"/>
</dbReference>
<evidence type="ECO:0000259" key="7">
    <source>
        <dbReference type="Pfam" id="PF23892"/>
    </source>
</evidence>
<keyword evidence="4 5" id="KW-0802">TPR repeat</keyword>
<reference evidence="9 10" key="1">
    <citation type="submission" date="2021-03" db="EMBL/GenBank/DDBJ databases">
        <authorList>
            <person name="Shang D.-D."/>
            <person name="Du Z.-J."/>
            <person name="Chen G.-J."/>
        </authorList>
    </citation>
    <scope>NUCLEOTIDE SEQUENCE [LARGE SCALE GENOMIC DNA]</scope>
    <source>
        <strain evidence="9 10">F1192</strain>
    </source>
</reference>
<dbReference type="InterPro" id="IPR011990">
    <property type="entry name" value="TPR-like_helical_dom_sf"/>
</dbReference>
<feature type="transmembrane region" description="Helical" evidence="6">
    <location>
        <begin position="6"/>
        <end position="30"/>
    </location>
</feature>
<accession>A0ABS3NMA9</accession>
<comment type="subcellular location">
    <subcellularLocation>
        <location evidence="1">Cell envelope</location>
    </subcellularLocation>
</comment>
<dbReference type="PANTHER" id="PTHR47870">
    <property type="entry name" value="CYTOCHROME C-TYPE BIOGENESIS PROTEIN CCMH"/>
    <property type="match status" value="1"/>
</dbReference>
<sequence>MSILSNFSLFVALSLLLSILLAVIVITPWLRRRNSVEIDNQLLDINVDVYQARIRELNADKAAATISDSYYQAQKTELERQLLAAKQVTTAMQPPSLVSRLMLMLWIPVLAGSAYMIISDRSNVFTLWQEQQIVGQVADDLLTGKIDEPPEWAMKEGLALFSAMQTNVHHNAHDPQRWLKLAEMFLSFGATESGLEALSRAYRLSPDDEDIAMMYAQTSFFALGGSLDDNIRRTLQGVLDSSPNKEEAQMMMAMGEARAGNYEQAQAWIGKMRRSFEQRAGDYSHEISGLDSLATDIANQQAQADDSVDVTVTITPSLLPLIVAEDVLFVAIRAATGGAPYAAKRVPISDLEQDRITVSLSNADMMMPDRTLQSAQALGEQLVVTARISRSGSANTQSGDLTTNPIVLETEQHSIRMQINQQVP</sequence>
<feature type="repeat" description="TPR" evidence="5">
    <location>
        <begin position="175"/>
        <end position="208"/>
    </location>
</feature>
<gene>
    <name evidence="9" type="primary">ccmI</name>
    <name evidence="9" type="ORF">J3492_04805</name>
</gene>
<evidence type="ECO:0000313" key="10">
    <source>
        <dbReference type="Proteomes" id="UP000664554"/>
    </source>
</evidence>
<keyword evidence="2" id="KW-0677">Repeat</keyword>
<evidence type="ECO:0000256" key="6">
    <source>
        <dbReference type="SAM" id="Phobius"/>
    </source>
</evidence>
<keyword evidence="6" id="KW-0472">Membrane</keyword>
<organism evidence="9 10">
    <name type="scientific">Psychrobacter coccoides</name>
    <dbReference type="NCBI Taxonomy" id="2818440"/>
    <lineage>
        <taxon>Bacteria</taxon>
        <taxon>Pseudomonadati</taxon>
        <taxon>Pseudomonadota</taxon>
        <taxon>Gammaproteobacteria</taxon>
        <taxon>Moraxellales</taxon>
        <taxon>Moraxellaceae</taxon>
        <taxon>Psychrobacter</taxon>
    </lineage>
</organism>
<keyword evidence="6" id="KW-0812">Transmembrane</keyword>
<evidence type="ECO:0000256" key="2">
    <source>
        <dbReference type="ARBA" id="ARBA00022737"/>
    </source>
</evidence>
<comment type="caution">
    <text evidence="9">The sequence shown here is derived from an EMBL/GenBank/DDBJ whole genome shotgun (WGS) entry which is preliminary data.</text>
</comment>
<dbReference type="Pfam" id="PF23892">
    <property type="entry name" value="Ig_CycH"/>
    <property type="match status" value="1"/>
</dbReference>
<keyword evidence="10" id="KW-1185">Reference proteome</keyword>
<dbReference type="EMBL" id="JAGBKM010000006">
    <property type="protein sequence ID" value="MBO1530530.1"/>
    <property type="molecule type" value="Genomic_DNA"/>
</dbReference>
<feature type="domain" description="Cytochrome c-type biogenesis protein H TPR" evidence="8">
    <location>
        <begin position="158"/>
        <end position="277"/>
    </location>
</feature>
<protein>
    <submittedName>
        <fullName evidence="9">C-type cytochrome biogenesis protein CcmI</fullName>
    </submittedName>
</protein>
<dbReference type="Proteomes" id="UP000664554">
    <property type="component" value="Unassembled WGS sequence"/>
</dbReference>
<keyword evidence="3" id="KW-0201">Cytochrome c-type biogenesis</keyword>
<name>A0ABS3NMA9_9GAMM</name>
<dbReference type="InterPro" id="IPR019734">
    <property type="entry name" value="TPR_rpt"/>
</dbReference>
<dbReference type="SUPFAM" id="SSF48452">
    <property type="entry name" value="TPR-like"/>
    <property type="match status" value="1"/>
</dbReference>
<dbReference type="RefSeq" id="WP_207990459.1">
    <property type="nucleotide sequence ID" value="NZ_JAGBKM010000006.1"/>
</dbReference>
<evidence type="ECO:0000256" key="1">
    <source>
        <dbReference type="ARBA" id="ARBA00004196"/>
    </source>
</evidence>
<evidence type="ECO:0000313" key="9">
    <source>
        <dbReference type="EMBL" id="MBO1530530.1"/>
    </source>
</evidence>
<feature type="transmembrane region" description="Helical" evidence="6">
    <location>
        <begin position="101"/>
        <end position="118"/>
    </location>
</feature>
<dbReference type="Gene3D" id="1.25.40.10">
    <property type="entry name" value="Tetratricopeptide repeat domain"/>
    <property type="match status" value="1"/>
</dbReference>
<evidence type="ECO:0000256" key="5">
    <source>
        <dbReference type="PROSITE-ProRule" id="PRU00339"/>
    </source>
</evidence>